<dbReference type="InterPro" id="IPR044288">
    <property type="entry name" value="ZNF598/HEL2"/>
</dbReference>
<feature type="compositionally biased region" description="Basic residues" evidence="1">
    <location>
        <begin position="645"/>
        <end position="656"/>
    </location>
</feature>
<reference evidence="3" key="1">
    <citation type="submission" date="2024-01" db="EMBL/GenBank/DDBJ databases">
        <authorList>
            <person name="Webb A."/>
        </authorList>
    </citation>
    <scope>NUCLEOTIDE SEQUENCE</scope>
    <source>
        <strain evidence="3">Pm1</strain>
    </source>
</reference>
<dbReference type="GO" id="GO:0072344">
    <property type="term" value="P:rescue of stalled ribosome"/>
    <property type="evidence" value="ECO:0007669"/>
    <property type="project" value="InterPro"/>
</dbReference>
<feature type="compositionally biased region" description="Acidic residues" evidence="1">
    <location>
        <begin position="567"/>
        <end position="587"/>
    </location>
</feature>
<evidence type="ECO:0000313" key="3">
    <source>
        <dbReference type="EMBL" id="CAK7940398.1"/>
    </source>
</evidence>
<feature type="compositionally biased region" description="Acidic residues" evidence="1">
    <location>
        <begin position="625"/>
        <end position="640"/>
    </location>
</feature>
<dbReference type="PANTHER" id="PTHR22938">
    <property type="entry name" value="ZINC FINGER PROTEIN 598"/>
    <property type="match status" value="1"/>
</dbReference>
<dbReference type="InterPro" id="IPR057634">
    <property type="entry name" value="PAH_ZNF598/HEL2"/>
</dbReference>
<proteinExistence type="predicted"/>
<dbReference type="GO" id="GO:0061630">
    <property type="term" value="F:ubiquitin protein ligase activity"/>
    <property type="evidence" value="ECO:0007669"/>
    <property type="project" value="InterPro"/>
</dbReference>
<dbReference type="GO" id="GO:0016567">
    <property type="term" value="P:protein ubiquitination"/>
    <property type="evidence" value="ECO:0007669"/>
    <property type="project" value="TreeGrafter"/>
</dbReference>
<dbReference type="EMBL" id="CAKLBY020000258">
    <property type="protein sequence ID" value="CAK7940398.1"/>
    <property type="molecule type" value="Genomic_DNA"/>
</dbReference>
<evidence type="ECO:0000313" key="4">
    <source>
        <dbReference type="Proteomes" id="UP001162060"/>
    </source>
</evidence>
<organism evidence="3 4">
    <name type="scientific">Peronospora matthiolae</name>
    <dbReference type="NCBI Taxonomy" id="2874970"/>
    <lineage>
        <taxon>Eukaryota</taxon>
        <taxon>Sar</taxon>
        <taxon>Stramenopiles</taxon>
        <taxon>Oomycota</taxon>
        <taxon>Peronosporomycetes</taxon>
        <taxon>Peronosporales</taxon>
        <taxon>Peronosporaceae</taxon>
        <taxon>Peronospora</taxon>
    </lineage>
</organism>
<feature type="domain" description="ZNF598/HEL2 PAH" evidence="2">
    <location>
        <begin position="371"/>
        <end position="446"/>
    </location>
</feature>
<evidence type="ECO:0000256" key="1">
    <source>
        <dbReference type="SAM" id="MobiDB-lite"/>
    </source>
</evidence>
<accession>A0AAV1V321</accession>
<feature type="compositionally biased region" description="Polar residues" evidence="1">
    <location>
        <begin position="296"/>
        <end position="307"/>
    </location>
</feature>
<sequence length="755" mass="85601">MPTTEKNSGHRRVKQMQGLLLLSRLDGAPARRPPKAKPQRMTVLLQPQLQQLVYSSRADQDMLQPLGRVCLRDAKLEQLSDGFIIHEARGGLCKMLKLQDNDKATTDAWFFAVYSAITEPKRPTVRCGGGDDVGYKFAVVLASSMRDEHTDGMEFELLCRLVLPAHERNEKSSVQWSVWKTLAELQRFDDELRVSFGAHMTQIAVPRDRRRDSLFGGMRKKSLRELKEQQLALYVEQVFRMPEMSTEPVLLHKARQYLGFDSFFELMTPLSSVNDAELVDPPVSADSRALLFADTDSTNNVSEQSTLPDEPEEEVDPPARFTGQAPSRRYSSTGVTFTPPVSLKSSSSAALEDDEIVEVVPEVDLRAAKKLHKKIIQTVRELVANDEERVQAFQDQTKDFGRERTSAKEYCAFLVGAVGAQECCKLVLEMARLLPDEAKRNELMQARAVIWRRTHRRHRRRSKQISESVVMKKSKEEQQLAETALGKMRPKSDSFSTINRDAERVQSTRITSAKVMDERLAPAIGSELNVFPSKSMQPNSAHRIRLADPRRHLNRRASFNTIFGETLETDPIQEENPADNESDDDSDDGHVDERPQAVIKDTLSAERKLSMSKPLVLRRRNSSFLDEDDEDESTEDDEENCSTRRASRSHNSRHRQQSAEEGSSLEKRVVTESSSSHEGLARMRSRQSSLFVGESVEDCSADEGDDSLSRFRRSQRHASRKFDEEAKLGPVLEEENPVLARLKKQGAVNFMMQLR</sequence>
<feature type="region of interest" description="Disordered" evidence="1">
    <location>
        <begin position="296"/>
        <end position="336"/>
    </location>
</feature>
<gene>
    <name evidence="3" type="ORF">PM001_LOCUS25548</name>
</gene>
<dbReference type="GO" id="GO:0043022">
    <property type="term" value="F:ribosome binding"/>
    <property type="evidence" value="ECO:0007669"/>
    <property type="project" value="TreeGrafter"/>
</dbReference>
<dbReference type="Proteomes" id="UP001162060">
    <property type="component" value="Unassembled WGS sequence"/>
</dbReference>
<name>A0AAV1V321_9STRA</name>
<dbReference type="Pfam" id="PF23202">
    <property type="entry name" value="PAH_ZNF598"/>
    <property type="match status" value="1"/>
</dbReference>
<feature type="region of interest" description="Disordered" evidence="1">
    <location>
        <begin position="560"/>
        <end position="592"/>
    </location>
</feature>
<protein>
    <recommendedName>
        <fullName evidence="2">ZNF598/HEL2 PAH domain-containing protein</fullName>
    </recommendedName>
</protein>
<dbReference type="PANTHER" id="PTHR22938:SF0">
    <property type="entry name" value="E3 UBIQUITIN-PROTEIN LIGASE ZNF598"/>
    <property type="match status" value="1"/>
</dbReference>
<comment type="caution">
    <text evidence="3">The sequence shown here is derived from an EMBL/GenBank/DDBJ whole genome shotgun (WGS) entry which is preliminary data.</text>
</comment>
<dbReference type="AlphaFoldDB" id="A0AAV1V321"/>
<evidence type="ECO:0000259" key="2">
    <source>
        <dbReference type="Pfam" id="PF23202"/>
    </source>
</evidence>
<feature type="region of interest" description="Disordered" evidence="1">
    <location>
        <begin position="625"/>
        <end position="687"/>
    </location>
</feature>